<evidence type="ECO:0000313" key="2">
    <source>
        <dbReference type="Proteomes" id="UP001583186"/>
    </source>
</evidence>
<accession>A0ABR3YJD1</accession>
<dbReference type="Proteomes" id="UP001583186">
    <property type="component" value="Unassembled WGS sequence"/>
</dbReference>
<reference evidence="1 2" key="1">
    <citation type="journal article" date="2024" name="IMA Fungus">
        <title>IMA Genome - F19 : A genome assembly and annotation guide to empower mycologists, including annotated draft genome sequences of Ceratocystis pirilliformis, Diaporthe australafricana, Fusarium ophioides, Paecilomyces lecythidis, and Sporothrix stenoceras.</title>
        <authorList>
            <person name="Aylward J."/>
            <person name="Wilson A.M."/>
            <person name="Visagie C.M."/>
            <person name="Spraker J."/>
            <person name="Barnes I."/>
            <person name="Buitendag C."/>
            <person name="Ceriani C."/>
            <person name="Del Mar Angel L."/>
            <person name="du Plessis D."/>
            <person name="Fuchs T."/>
            <person name="Gasser K."/>
            <person name="Kramer D."/>
            <person name="Li W."/>
            <person name="Munsamy K."/>
            <person name="Piso A."/>
            <person name="Price J.L."/>
            <person name="Sonnekus B."/>
            <person name="Thomas C."/>
            <person name="van der Nest A."/>
            <person name="van Dijk A."/>
            <person name="van Heerden A."/>
            <person name="van Vuuren N."/>
            <person name="Yilmaz N."/>
            <person name="Duong T.A."/>
            <person name="van der Merwe N.A."/>
            <person name="Wingfield M.J."/>
            <person name="Wingfield B.D."/>
        </authorList>
    </citation>
    <scope>NUCLEOTIDE SEQUENCE [LARGE SCALE GENOMIC DNA]</scope>
    <source>
        <strain evidence="1 2">CMW 5346</strain>
    </source>
</reference>
<dbReference type="EMBL" id="JAWCUI010000096">
    <property type="protein sequence ID" value="KAL1888269.1"/>
    <property type="molecule type" value="Genomic_DNA"/>
</dbReference>
<sequence>MASFQPAQLKHWVEKCEHDHHVCREACAKNTEDLDLSVRFDEAATSNFRLFDIKRNYIVPSPLDARYIALSYSGMADELRLTTSNYDNLTTDGAP</sequence>
<organism evidence="1 2">
    <name type="scientific">Sporothrix stenoceras</name>
    <dbReference type="NCBI Taxonomy" id="5173"/>
    <lineage>
        <taxon>Eukaryota</taxon>
        <taxon>Fungi</taxon>
        <taxon>Dikarya</taxon>
        <taxon>Ascomycota</taxon>
        <taxon>Pezizomycotina</taxon>
        <taxon>Sordariomycetes</taxon>
        <taxon>Sordariomycetidae</taxon>
        <taxon>Ophiostomatales</taxon>
        <taxon>Ophiostomataceae</taxon>
        <taxon>Sporothrix</taxon>
    </lineage>
</organism>
<evidence type="ECO:0000313" key="1">
    <source>
        <dbReference type="EMBL" id="KAL1888269.1"/>
    </source>
</evidence>
<proteinExistence type="predicted"/>
<comment type="caution">
    <text evidence="1">The sequence shown here is derived from an EMBL/GenBank/DDBJ whole genome shotgun (WGS) entry which is preliminary data.</text>
</comment>
<gene>
    <name evidence="1" type="ORF">Sste5346_009661</name>
</gene>
<name>A0ABR3YJD1_9PEZI</name>
<keyword evidence="2" id="KW-1185">Reference proteome</keyword>
<protein>
    <submittedName>
        <fullName evidence="1">Uncharacterized protein</fullName>
    </submittedName>
</protein>